<dbReference type="RefSeq" id="WP_021757991.1">
    <property type="nucleotide sequence ID" value="NZ_JACHVP010000001.1"/>
</dbReference>
<comment type="caution">
    <text evidence="1">The sequence shown here is derived from an EMBL/GenBank/DDBJ whole genome shotgun (WGS) entry which is preliminary data.</text>
</comment>
<evidence type="ECO:0000313" key="2">
    <source>
        <dbReference type="Proteomes" id="UP000538196"/>
    </source>
</evidence>
<name>A0A7W4UTH6_LEIAQ</name>
<dbReference type="Proteomes" id="UP000538196">
    <property type="component" value="Unassembled WGS sequence"/>
</dbReference>
<organism evidence="1 2">
    <name type="scientific">Leifsonia aquatica</name>
    <name type="common">Corynebacterium aquaticum</name>
    <dbReference type="NCBI Taxonomy" id="144185"/>
    <lineage>
        <taxon>Bacteria</taxon>
        <taxon>Bacillati</taxon>
        <taxon>Actinomycetota</taxon>
        <taxon>Actinomycetes</taxon>
        <taxon>Micrococcales</taxon>
        <taxon>Microbacteriaceae</taxon>
        <taxon>Leifsonia</taxon>
    </lineage>
</organism>
<proteinExistence type="predicted"/>
<dbReference type="EMBL" id="JACHVP010000001">
    <property type="protein sequence ID" value="MBB2966025.1"/>
    <property type="molecule type" value="Genomic_DNA"/>
</dbReference>
<gene>
    <name evidence="1" type="ORF">FHX33_000757</name>
</gene>
<dbReference type="Pfam" id="PF09438">
    <property type="entry name" value="DUF2017"/>
    <property type="match status" value="1"/>
</dbReference>
<evidence type="ECO:0008006" key="3">
    <source>
        <dbReference type="Google" id="ProtNLM"/>
    </source>
</evidence>
<dbReference type="InterPro" id="IPR018561">
    <property type="entry name" value="AosR"/>
</dbReference>
<keyword evidence="2" id="KW-1185">Reference proteome</keyword>
<protein>
    <recommendedName>
        <fullName evidence="3">DUF2017 domain-containing protein</fullName>
    </recommendedName>
</protein>
<dbReference type="AlphaFoldDB" id="A0A7W4UTH6"/>
<reference evidence="1 2" key="1">
    <citation type="submission" date="2020-08" db="EMBL/GenBank/DDBJ databases">
        <title>Sequencing the genomes of 1000 actinobacteria strains.</title>
        <authorList>
            <person name="Klenk H.-P."/>
        </authorList>
    </citation>
    <scope>NUCLEOTIDE SEQUENCE [LARGE SCALE GENOMIC DNA]</scope>
    <source>
        <strain evidence="1 2">DSM 20146</strain>
    </source>
</reference>
<sequence>MRLFHPVGHGRVAARFEAEEAELLLRLATDAAELASEAAIEDDELRSDPALIRLMPDAYPGDPAASAEFRRFTADGIAERKALNARIVVECLARSDASRVDVTLDEAQATAWLRCLTDIRLVLAARLGILQDGDEGDLHDEESQIRRTVFDWLAVVQESLVLSLSRR</sequence>
<accession>A0A7W4UTH6</accession>
<evidence type="ECO:0000313" key="1">
    <source>
        <dbReference type="EMBL" id="MBB2966025.1"/>
    </source>
</evidence>